<reference evidence="1 2" key="1">
    <citation type="submission" date="2019-03" db="EMBL/GenBank/DDBJ databases">
        <title>Single cell metagenomics reveals metabolic interactions within the superorganism composed of flagellate Streblomastix strix and complex community of Bacteroidetes bacteria on its surface.</title>
        <authorList>
            <person name="Treitli S.C."/>
            <person name="Kolisko M."/>
            <person name="Husnik F."/>
            <person name="Keeling P."/>
            <person name="Hampl V."/>
        </authorList>
    </citation>
    <scope>NUCLEOTIDE SEQUENCE [LARGE SCALE GENOMIC DNA]</scope>
    <source>
        <strain evidence="1">ST1C</strain>
    </source>
</reference>
<protein>
    <submittedName>
        <fullName evidence="1">Uncharacterized protein</fullName>
    </submittedName>
</protein>
<organism evidence="1 2">
    <name type="scientific">Streblomastix strix</name>
    <dbReference type="NCBI Taxonomy" id="222440"/>
    <lineage>
        <taxon>Eukaryota</taxon>
        <taxon>Metamonada</taxon>
        <taxon>Preaxostyla</taxon>
        <taxon>Oxymonadida</taxon>
        <taxon>Streblomastigidae</taxon>
        <taxon>Streblomastix</taxon>
    </lineage>
</organism>
<accession>A0A5J4UQU0</accession>
<proteinExistence type="predicted"/>
<comment type="caution">
    <text evidence="1">The sequence shown here is derived from an EMBL/GenBank/DDBJ whole genome shotgun (WGS) entry which is preliminary data.</text>
</comment>
<evidence type="ECO:0000313" key="1">
    <source>
        <dbReference type="EMBL" id="KAA6372544.1"/>
    </source>
</evidence>
<name>A0A5J4UQU0_9EUKA</name>
<evidence type="ECO:0000313" key="2">
    <source>
        <dbReference type="Proteomes" id="UP000324800"/>
    </source>
</evidence>
<gene>
    <name evidence="1" type="ORF">EZS28_031930</name>
</gene>
<sequence length="103" mass="11300">MDKDALVLALVQDEIQHVQCLALQLNLGASPTIEIATPALARAKINFNALDNQQTDWMHAMQVGADADKLPLDTTKHIKLWIGYSTACGPFQQIAICKDNTKL</sequence>
<dbReference type="EMBL" id="SNRW01013506">
    <property type="protein sequence ID" value="KAA6372544.1"/>
    <property type="molecule type" value="Genomic_DNA"/>
</dbReference>
<dbReference type="AlphaFoldDB" id="A0A5J4UQU0"/>
<dbReference type="Proteomes" id="UP000324800">
    <property type="component" value="Unassembled WGS sequence"/>
</dbReference>